<evidence type="ECO:0000313" key="2">
    <source>
        <dbReference type="EMBL" id="GMT10301.1"/>
    </source>
</evidence>
<dbReference type="Proteomes" id="UP001432322">
    <property type="component" value="Unassembled WGS sequence"/>
</dbReference>
<sequence>KKMKEEEERIQQLRNIPTSDREERRNKQEEQLLDNALQLEVQTNDTLNQMRQCNENLTSDADELRTFYNSLGISDVNRDKTVEVAAAAKAIAAASAAKSKEAEAQRRIFVPAVFGNSEPAADLEETAAQRQLVAPVALVPAAPAAKSKEAVAHRFLVVPSVFEPAADLEESAAPRRVAAPSVFPNYTDAAKGFRPIPEGNLMYEGAGVMKSEWDKISAFLTGEELNVMERFVPRYLHEDLLGDLNRITDTKDRCRVYSEYRGKLDAGMGFVEWHSPIFTTDHFRENKMILEIAKSVRNLLIHDDPSNVNAITDTLIKLRMEADKDNQDDAKKFRSAAEKLKVFLFFHEVEAVWNPIAPPILSQNPVRVPRIQPREMEPLTPEQQDILGRLFALGIFDDYEKMVEVCHIAKNIDEAANLMLA</sequence>
<gene>
    <name evidence="2" type="ORF">PFISCL1PPCAC_1598</name>
</gene>
<feature type="compositionally biased region" description="Basic and acidic residues" evidence="1">
    <location>
        <begin position="1"/>
        <end position="11"/>
    </location>
</feature>
<keyword evidence="3" id="KW-1185">Reference proteome</keyword>
<feature type="non-terminal residue" evidence="2">
    <location>
        <position position="1"/>
    </location>
</feature>
<accession>A0AAV5UT88</accession>
<evidence type="ECO:0008006" key="4">
    <source>
        <dbReference type="Google" id="ProtNLM"/>
    </source>
</evidence>
<organism evidence="2 3">
    <name type="scientific">Pristionchus fissidentatus</name>
    <dbReference type="NCBI Taxonomy" id="1538716"/>
    <lineage>
        <taxon>Eukaryota</taxon>
        <taxon>Metazoa</taxon>
        <taxon>Ecdysozoa</taxon>
        <taxon>Nematoda</taxon>
        <taxon>Chromadorea</taxon>
        <taxon>Rhabditida</taxon>
        <taxon>Rhabditina</taxon>
        <taxon>Diplogasteromorpha</taxon>
        <taxon>Diplogasteroidea</taxon>
        <taxon>Neodiplogasteridae</taxon>
        <taxon>Pristionchus</taxon>
    </lineage>
</organism>
<proteinExistence type="predicted"/>
<evidence type="ECO:0000313" key="3">
    <source>
        <dbReference type="Proteomes" id="UP001432322"/>
    </source>
</evidence>
<reference evidence="2" key="1">
    <citation type="submission" date="2023-10" db="EMBL/GenBank/DDBJ databases">
        <title>Genome assembly of Pristionchus species.</title>
        <authorList>
            <person name="Yoshida K."/>
            <person name="Sommer R.J."/>
        </authorList>
    </citation>
    <scope>NUCLEOTIDE SEQUENCE</scope>
    <source>
        <strain evidence="2">RS5133</strain>
    </source>
</reference>
<protein>
    <recommendedName>
        <fullName evidence="4">UBA domain-containing protein</fullName>
    </recommendedName>
</protein>
<feature type="region of interest" description="Disordered" evidence="1">
    <location>
        <begin position="1"/>
        <end position="27"/>
    </location>
</feature>
<name>A0AAV5UT88_9BILA</name>
<evidence type="ECO:0000256" key="1">
    <source>
        <dbReference type="SAM" id="MobiDB-lite"/>
    </source>
</evidence>
<dbReference type="AlphaFoldDB" id="A0AAV5UT88"/>
<comment type="caution">
    <text evidence="2">The sequence shown here is derived from an EMBL/GenBank/DDBJ whole genome shotgun (WGS) entry which is preliminary data.</text>
</comment>
<dbReference type="EMBL" id="BTSY01000001">
    <property type="protein sequence ID" value="GMT10301.1"/>
    <property type="molecule type" value="Genomic_DNA"/>
</dbReference>